<evidence type="ECO:0000256" key="2">
    <source>
        <dbReference type="SAM" id="MobiDB-lite"/>
    </source>
</evidence>
<dbReference type="GO" id="GO:0043171">
    <property type="term" value="P:peptide catabolic process"/>
    <property type="evidence" value="ECO:0007669"/>
    <property type="project" value="TreeGrafter"/>
</dbReference>
<dbReference type="OrthoDB" id="510539at2759"/>
<dbReference type="EMBL" id="LJIJ01000788">
    <property type="protein sequence ID" value="ODM94551.1"/>
    <property type="molecule type" value="Genomic_DNA"/>
</dbReference>
<keyword evidence="5" id="KW-0645">Protease</keyword>
<dbReference type="InterPro" id="IPR024571">
    <property type="entry name" value="ERAP1-like_C_dom"/>
</dbReference>
<name>A0A1D2MNW8_ORCCI</name>
<dbReference type="GO" id="GO:0042277">
    <property type="term" value="F:peptide binding"/>
    <property type="evidence" value="ECO:0007669"/>
    <property type="project" value="TreeGrafter"/>
</dbReference>
<dbReference type="Pfam" id="PF11838">
    <property type="entry name" value="ERAP1_C"/>
    <property type="match status" value="1"/>
</dbReference>
<evidence type="ECO:0000256" key="1">
    <source>
        <dbReference type="ARBA" id="ARBA00010136"/>
    </source>
</evidence>
<dbReference type="GO" id="GO:0006508">
    <property type="term" value="P:proteolysis"/>
    <property type="evidence" value="ECO:0007669"/>
    <property type="project" value="TreeGrafter"/>
</dbReference>
<dbReference type="Gene3D" id="2.60.40.1910">
    <property type="match status" value="1"/>
</dbReference>
<gene>
    <name evidence="5" type="ORF">Ocin01_12125</name>
</gene>
<protein>
    <submittedName>
        <fullName evidence="5">Aminopeptidase N</fullName>
    </submittedName>
</protein>
<evidence type="ECO:0000259" key="4">
    <source>
        <dbReference type="Pfam" id="PF11838"/>
    </source>
</evidence>
<dbReference type="InterPro" id="IPR050344">
    <property type="entry name" value="Peptidase_M1_aminopeptidases"/>
</dbReference>
<evidence type="ECO:0000313" key="5">
    <source>
        <dbReference type="EMBL" id="ODM94551.1"/>
    </source>
</evidence>
<dbReference type="GO" id="GO:0005737">
    <property type="term" value="C:cytoplasm"/>
    <property type="evidence" value="ECO:0007669"/>
    <property type="project" value="TreeGrafter"/>
</dbReference>
<dbReference type="InterPro" id="IPR014782">
    <property type="entry name" value="Peptidase_M1_dom"/>
</dbReference>
<dbReference type="AlphaFoldDB" id="A0A1D2MNW8"/>
<accession>A0A1D2MNW8</accession>
<keyword evidence="6" id="KW-1185">Reference proteome</keyword>
<feature type="domain" description="Peptidase M1 membrane alanine aminopeptidase" evidence="3">
    <location>
        <begin position="4"/>
        <end position="112"/>
    </location>
</feature>
<dbReference type="GO" id="GO:0070006">
    <property type="term" value="F:metalloaminopeptidase activity"/>
    <property type="evidence" value="ECO:0007669"/>
    <property type="project" value="TreeGrafter"/>
</dbReference>
<dbReference type="OMA" id="QETEDIC"/>
<feature type="domain" description="ERAP1-like C-terminal" evidence="4">
    <location>
        <begin position="198"/>
        <end position="514"/>
    </location>
</feature>
<comment type="similarity">
    <text evidence="1">Belongs to the peptidase M1 family.</text>
</comment>
<dbReference type="InterPro" id="IPR027268">
    <property type="entry name" value="Peptidase_M4/M1_CTD_sf"/>
</dbReference>
<organism evidence="5 6">
    <name type="scientific">Orchesella cincta</name>
    <name type="common">Springtail</name>
    <name type="synonym">Podura cincta</name>
    <dbReference type="NCBI Taxonomy" id="48709"/>
    <lineage>
        <taxon>Eukaryota</taxon>
        <taxon>Metazoa</taxon>
        <taxon>Ecdysozoa</taxon>
        <taxon>Arthropoda</taxon>
        <taxon>Hexapoda</taxon>
        <taxon>Collembola</taxon>
        <taxon>Entomobryomorpha</taxon>
        <taxon>Entomobryoidea</taxon>
        <taxon>Orchesellidae</taxon>
        <taxon>Orchesellinae</taxon>
        <taxon>Orchesella</taxon>
    </lineage>
</organism>
<keyword evidence="5" id="KW-0378">Hydrolase</keyword>
<dbReference type="Gene3D" id="1.25.50.20">
    <property type="match status" value="1"/>
</dbReference>
<feature type="region of interest" description="Disordered" evidence="2">
    <location>
        <begin position="553"/>
        <end position="580"/>
    </location>
</feature>
<keyword evidence="5" id="KW-0031">Aminopeptidase</keyword>
<dbReference type="GO" id="GO:0008270">
    <property type="term" value="F:zinc ion binding"/>
    <property type="evidence" value="ECO:0007669"/>
    <property type="project" value="InterPro"/>
</dbReference>
<comment type="caution">
    <text evidence="5">The sequence shown here is derived from an EMBL/GenBank/DDBJ whole genome shotgun (WGS) entry which is preliminary data.</text>
</comment>
<dbReference type="Gene3D" id="1.10.390.10">
    <property type="entry name" value="Neutral Protease Domain 2"/>
    <property type="match status" value="1"/>
</dbReference>
<dbReference type="STRING" id="48709.A0A1D2MNW8"/>
<dbReference type="PANTHER" id="PTHR11533">
    <property type="entry name" value="PROTEASE M1 ZINC METALLOPROTEASE"/>
    <property type="match status" value="1"/>
</dbReference>
<dbReference type="Proteomes" id="UP000094527">
    <property type="component" value="Unassembled WGS sequence"/>
</dbReference>
<evidence type="ECO:0000259" key="3">
    <source>
        <dbReference type="Pfam" id="PF01433"/>
    </source>
</evidence>
<dbReference type="SUPFAM" id="SSF55486">
    <property type="entry name" value="Metalloproteases ('zincins'), catalytic domain"/>
    <property type="match status" value="1"/>
</dbReference>
<dbReference type="Pfam" id="PF01433">
    <property type="entry name" value="Peptidase_M1"/>
    <property type="match status" value="1"/>
</dbReference>
<proteinExistence type="inferred from homology"/>
<evidence type="ECO:0000313" key="6">
    <source>
        <dbReference type="Proteomes" id="UP000094527"/>
    </source>
</evidence>
<dbReference type="PANTHER" id="PTHR11533:SF294">
    <property type="entry name" value="THYROTROPIN-RELEASING HORMONE-DEGRADING ECTOENZYME"/>
    <property type="match status" value="1"/>
</dbReference>
<dbReference type="GO" id="GO:0005615">
    <property type="term" value="C:extracellular space"/>
    <property type="evidence" value="ECO:0007669"/>
    <property type="project" value="TreeGrafter"/>
</dbReference>
<reference evidence="5 6" key="1">
    <citation type="journal article" date="2016" name="Genome Biol. Evol.">
        <title>Gene Family Evolution Reflects Adaptation to Soil Environmental Stressors in the Genome of the Collembolan Orchesella cincta.</title>
        <authorList>
            <person name="Faddeeva-Vakhrusheva A."/>
            <person name="Derks M.F."/>
            <person name="Anvar S.Y."/>
            <person name="Agamennone V."/>
            <person name="Suring W."/>
            <person name="Smit S."/>
            <person name="van Straalen N.M."/>
            <person name="Roelofs D."/>
        </authorList>
    </citation>
    <scope>NUCLEOTIDE SEQUENCE [LARGE SCALE GENOMIC DNA]</scope>
    <source>
        <tissue evidence="5">Mixed pool</tissue>
    </source>
</reference>
<sequence>MKRLLVDANQFAFRLDSRERSSYPILLDSDHPDELAHRFFGIPYYKGAALIRMMDGFLTSKTLRSGISRYLKRWAFKAAVQDNLFEALQEQAVEDGIELPNNLTVTDIMNGWTKQRGFPVIRVVTKNSSAISIIQVQNHVRILEQGKTKKLQEQALLSWHVPISIASADEPDFSNHLPKIWIPKDVALVNVDVDTSKWLVINPDATGYFRVHYDENIASLLREQLNTDHSVISPMTRSQLLDDYFNFATEGELQISKALEFTTYFGNETEEIVWHILLSNLRRLHYFYREYPDASSRNTSRSLPAFQGLRDYLLPRLEGALMKIGFEQSPEDRGIIITTRSRLLTWACRLGSQMCFDYANNLFVQWMNSPEKNPVPLDLQDFMYCYGVRAGGGRNWLFAVDQFAKATNLLQSLRLAKSLTCIEDEDVLNVFMDSVIDKETLGVSKEEFLVIFESLSSNPSRRHLAIKFLRTRLPAVIRYLNGTRSVNVLFSLLTDYLHTEEDLLEVQKIYSENLPQILMEKDVVDIDEHVTDIKDNIQWMAKYYQPMREWFDSQTREDKRKQQQQALAMPQDGQGSNQGASGGVSNFFNGFISGFTAALQGGVSGANSLFNGFGSAANNTFNGLLVGYNATSQGLVQGASNVIGDPNNRPT</sequence>
<dbReference type="GO" id="GO:0016020">
    <property type="term" value="C:membrane"/>
    <property type="evidence" value="ECO:0007669"/>
    <property type="project" value="TreeGrafter"/>
</dbReference>